<organism evidence="6 7">
    <name type="scientific">Coniochaeta hoffmannii</name>
    <dbReference type="NCBI Taxonomy" id="91930"/>
    <lineage>
        <taxon>Eukaryota</taxon>
        <taxon>Fungi</taxon>
        <taxon>Dikarya</taxon>
        <taxon>Ascomycota</taxon>
        <taxon>Pezizomycotina</taxon>
        <taxon>Sordariomycetes</taxon>
        <taxon>Sordariomycetidae</taxon>
        <taxon>Coniochaetales</taxon>
        <taxon>Coniochaetaceae</taxon>
        <taxon>Coniochaeta</taxon>
    </lineage>
</organism>
<dbReference type="CDD" id="cd00067">
    <property type="entry name" value="GAL4"/>
    <property type="match status" value="1"/>
</dbReference>
<dbReference type="SUPFAM" id="SSF57701">
    <property type="entry name" value="Zn2/Cys6 DNA-binding domain"/>
    <property type="match status" value="1"/>
</dbReference>
<name>A0AA38SE97_9PEZI</name>
<keyword evidence="1" id="KW-0479">Metal-binding</keyword>
<keyword evidence="4" id="KW-0539">Nucleus</keyword>
<dbReference type="InterPro" id="IPR007219">
    <property type="entry name" value="XnlR_reg_dom"/>
</dbReference>
<dbReference type="CDD" id="cd12148">
    <property type="entry name" value="fungal_TF_MHR"/>
    <property type="match status" value="1"/>
</dbReference>
<evidence type="ECO:0000313" key="6">
    <source>
        <dbReference type="EMBL" id="KAJ9165354.1"/>
    </source>
</evidence>
<dbReference type="Pfam" id="PF04082">
    <property type="entry name" value="Fungal_trans"/>
    <property type="match status" value="1"/>
</dbReference>
<evidence type="ECO:0000256" key="1">
    <source>
        <dbReference type="ARBA" id="ARBA00022723"/>
    </source>
</evidence>
<keyword evidence="3" id="KW-0804">Transcription</keyword>
<dbReference type="Gene3D" id="4.10.240.10">
    <property type="entry name" value="Zn(2)-C6 fungal-type DNA-binding domain"/>
    <property type="match status" value="1"/>
</dbReference>
<evidence type="ECO:0000256" key="2">
    <source>
        <dbReference type="ARBA" id="ARBA00023015"/>
    </source>
</evidence>
<feature type="domain" description="Zn(2)-C6 fungal-type" evidence="5">
    <location>
        <begin position="25"/>
        <end position="56"/>
    </location>
</feature>
<comment type="caution">
    <text evidence="6">The sequence shown here is derived from an EMBL/GenBank/DDBJ whole genome shotgun (WGS) entry which is preliminary data.</text>
</comment>
<evidence type="ECO:0000256" key="4">
    <source>
        <dbReference type="ARBA" id="ARBA00023242"/>
    </source>
</evidence>
<dbReference type="GO" id="GO:0006351">
    <property type="term" value="P:DNA-templated transcription"/>
    <property type="evidence" value="ECO:0007669"/>
    <property type="project" value="InterPro"/>
</dbReference>
<dbReference type="GO" id="GO:0000981">
    <property type="term" value="F:DNA-binding transcription factor activity, RNA polymerase II-specific"/>
    <property type="evidence" value="ECO:0007669"/>
    <property type="project" value="InterPro"/>
</dbReference>
<evidence type="ECO:0000313" key="7">
    <source>
        <dbReference type="Proteomes" id="UP001174691"/>
    </source>
</evidence>
<dbReference type="SMART" id="SM00906">
    <property type="entry name" value="Fungal_trans"/>
    <property type="match status" value="1"/>
</dbReference>
<gene>
    <name evidence="6" type="ORF">NKR19_g442</name>
</gene>
<dbReference type="InterPro" id="IPR036864">
    <property type="entry name" value="Zn2-C6_fun-type_DNA-bd_sf"/>
</dbReference>
<keyword evidence="2" id="KW-0805">Transcription regulation</keyword>
<dbReference type="GO" id="GO:0008270">
    <property type="term" value="F:zinc ion binding"/>
    <property type="evidence" value="ECO:0007669"/>
    <property type="project" value="InterPro"/>
</dbReference>
<dbReference type="Proteomes" id="UP001174691">
    <property type="component" value="Unassembled WGS sequence"/>
</dbReference>
<dbReference type="AlphaFoldDB" id="A0AA38SE97"/>
<dbReference type="PROSITE" id="PS00463">
    <property type="entry name" value="ZN2_CY6_FUNGAL_1"/>
    <property type="match status" value="1"/>
</dbReference>
<reference evidence="6" key="1">
    <citation type="submission" date="2022-07" db="EMBL/GenBank/DDBJ databases">
        <title>Fungi with potential for degradation of polypropylene.</title>
        <authorList>
            <person name="Gostincar C."/>
        </authorList>
    </citation>
    <scope>NUCLEOTIDE SEQUENCE</scope>
    <source>
        <strain evidence="6">EXF-13287</strain>
    </source>
</reference>
<dbReference type="PANTHER" id="PTHR47424">
    <property type="entry name" value="REGULATORY PROTEIN GAL4"/>
    <property type="match status" value="1"/>
</dbReference>
<dbReference type="EMBL" id="JANBVN010000004">
    <property type="protein sequence ID" value="KAJ9165354.1"/>
    <property type="molecule type" value="Genomic_DNA"/>
</dbReference>
<dbReference type="SMART" id="SM00066">
    <property type="entry name" value="GAL4"/>
    <property type="match status" value="1"/>
</dbReference>
<dbReference type="GO" id="GO:0003677">
    <property type="term" value="F:DNA binding"/>
    <property type="evidence" value="ECO:0007669"/>
    <property type="project" value="InterPro"/>
</dbReference>
<evidence type="ECO:0000256" key="3">
    <source>
        <dbReference type="ARBA" id="ARBA00023163"/>
    </source>
</evidence>
<proteinExistence type="predicted"/>
<dbReference type="InterPro" id="IPR001138">
    <property type="entry name" value="Zn2Cys6_DnaBD"/>
</dbReference>
<evidence type="ECO:0000259" key="5">
    <source>
        <dbReference type="PROSITE" id="PS50048"/>
    </source>
</evidence>
<sequence>MQSPKSPAARRRQQSHDVLRRSPVACERCRRRKQKCLGTPPYPCAGCNDGGHSCVYSESEKRISVPESYLLRLQSQARAAGTRVHDGMPSPAETTATEVEWAFPGTDNWVLCRPGQYHYMGNSSSTYIANRLNPTTETLAWHNYPHYEDTSWLRRPPLMPEMPQLPPFDFAKRLYAAQHAYIGTIFSFLDEHSFHQRLKHVYASPPDPNSRDDCLVYCQILLVFAFGQMYSVNQWTGNEGPPGFHYFKHALQFLPDAREDGSILFAEVLAYVAYYMQTINRRDSAYLYIGLALRMAISLGLHQEVLDQEMDAYERERRRRLWWSTYSLERLLCVTSGHPISISDDDIDVMLPSPVDGEDPKRAAVLRNYTLLSRILGRIGQDIYRKRRQSGTSLSASIQNIMKSLSEWFAQLPPEVRLDPATDLDRPLSREVVSTYLHYYHCINMTARPLLLYAVQRQMAANAAHGQKTAARWEDGLSPDVVSIIDNAIAAARSSTSILNAASKYNRVATYGFIDGEQAFSAALLLVMVNIAFPYREMNAAAMDTALQVLQSMAEKGNKYIRACHSLLTKLSAGKKPVSMSAPAQQAETGNSAAGQVWMGADQAAVGQQQAPQEGQQQQMTFNLEGGDDPSVWADVIDSIGIDMDRQWIGMALMREEGLGDNTGTEPAAM</sequence>
<dbReference type="InterPro" id="IPR051127">
    <property type="entry name" value="Fungal_SecMet_Regulators"/>
</dbReference>
<accession>A0AA38SE97</accession>
<keyword evidence="7" id="KW-1185">Reference proteome</keyword>
<dbReference type="Pfam" id="PF00172">
    <property type="entry name" value="Zn_clus"/>
    <property type="match status" value="1"/>
</dbReference>
<dbReference type="PROSITE" id="PS50048">
    <property type="entry name" value="ZN2_CY6_FUNGAL_2"/>
    <property type="match status" value="1"/>
</dbReference>
<dbReference type="PANTHER" id="PTHR47424:SF6">
    <property type="entry name" value="PROLINE UTILIZATION TRANS-ACTIVATOR"/>
    <property type="match status" value="1"/>
</dbReference>
<protein>
    <submittedName>
        <fullName evidence="6">C6 transcription factor</fullName>
    </submittedName>
</protein>